<feature type="region of interest" description="Disordered" evidence="2">
    <location>
        <begin position="395"/>
        <end position="418"/>
    </location>
</feature>
<dbReference type="PROSITE" id="PS50005">
    <property type="entry name" value="TPR"/>
    <property type="match status" value="1"/>
</dbReference>
<feature type="compositionally biased region" description="Acidic residues" evidence="2">
    <location>
        <begin position="463"/>
        <end position="490"/>
    </location>
</feature>
<evidence type="ECO:0000313" key="4">
    <source>
        <dbReference type="Proteomes" id="UP000245956"/>
    </source>
</evidence>
<comment type="caution">
    <text evidence="3">The sequence shown here is derived from an EMBL/GenBank/DDBJ whole genome shotgun (WGS) entry which is preliminary data.</text>
</comment>
<gene>
    <name evidence="3" type="ORF">PCL_05278</name>
</gene>
<dbReference type="Gene3D" id="1.25.40.10">
    <property type="entry name" value="Tetratricopeptide repeat domain"/>
    <property type="match status" value="1"/>
</dbReference>
<dbReference type="SUPFAM" id="SSF48452">
    <property type="entry name" value="TPR-like"/>
    <property type="match status" value="1"/>
</dbReference>
<evidence type="ECO:0000256" key="2">
    <source>
        <dbReference type="SAM" id="MobiDB-lite"/>
    </source>
</evidence>
<evidence type="ECO:0000256" key="1">
    <source>
        <dbReference type="PROSITE-ProRule" id="PRU00339"/>
    </source>
</evidence>
<feature type="repeat" description="TPR" evidence="1">
    <location>
        <begin position="159"/>
        <end position="192"/>
    </location>
</feature>
<feature type="compositionally biased region" description="Low complexity" evidence="2">
    <location>
        <begin position="397"/>
        <end position="407"/>
    </location>
</feature>
<keyword evidence="1" id="KW-0802">TPR repeat</keyword>
<dbReference type="InterPro" id="IPR019734">
    <property type="entry name" value="TPR_rpt"/>
</dbReference>
<dbReference type="Proteomes" id="UP000245956">
    <property type="component" value="Unassembled WGS sequence"/>
</dbReference>
<evidence type="ECO:0000313" key="3">
    <source>
        <dbReference type="EMBL" id="PWI66313.1"/>
    </source>
</evidence>
<dbReference type="InterPro" id="IPR011990">
    <property type="entry name" value="TPR-like_helical_dom_sf"/>
</dbReference>
<feature type="compositionally biased region" description="Basic and acidic residues" evidence="2">
    <location>
        <begin position="408"/>
        <end position="418"/>
    </location>
</feature>
<dbReference type="AlphaFoldDB" id="A0A2U3DVN7"/>
<sequence length="490" mass="54433">MRVFPAPTNQPGSPPGPYARTARGLGSWRSGLIDKSTPAQNFRRRSVYSDRPSCSIAAIYHFILVLIPRTTTLHPPHKYPHTLERVVNRIDRLNSRWTDLLTHAHSEMAPSRPSDKKEPSPGAILTDAETQLDVGNLDEAIVLATRALEATGSGGDFELRALNLLGILHVESGDVDEARSFFERAVKLDEDGMVDEKVGGGPEKFLLLAQLSEDGGQDSVRWFERGAATLRKQIQALSDLPSRTPTQQASLDEKQNKLGGVLCAVAEVYMTDLSWEEDAEQRCEALITEAMLIAPGSPETWQTVANVRISQTRVDEAKGALRRSLELWQDLPPEHPLVPEFPTRVGLARLLLETEMEDEALSVLERLVTDDDHSVEAWYLGGWGLYIAGEKQREGGAKPAAAPNGDAGDAKEQKGEEWKSTWSTSRKWLVRCLKLYAMLEYEDERLGEHAVELFNSINKELGELPEGEEDNWDDSGDEDGEDDEDEEMQG</sequence>
<dbReference type="CDD" id="cd24142">
    <property type="entry name" value="ACL4-like"/>
    <property type="match status" value="1"/>
</dbReference>
<protein>
    <submittedName>
        <fullName evidence="3">Uncharacterized protein</fullName>
    </submittedName>
</protein>
<proteinExistence type="predicted"/>
<reference evidence="3 4" key="1">
    <citation type="journal article" date="2016" name="Front. Microbiol.">
        <title>Genome and transcriptome sequences reveal the specific parasitism of the nematophagous Purpureocillium lilacinum 36-1.</title>
        <authorList>
            <person name="Xie J."/>
            <person name="Li S."/>
            <person name="Mo C."/>
            <person name="Xiao X."/>
            <person name="Peng D."/>
            <person name="Wang G."/>
            <person name="Xiao Y."/>
        </authorList>
    </citation>
    <scope>NUCLEOTIDE SEQUENCE [LARGE SCALE GENOMIC DNA]</scope>
    <source>
        <strain evidence="3 4">36-1</strain>
    </source>
</reference>
<accession>A0A2U3DVN7</accession>
<feature type="region of interest" description="Disordered" evidence="2">
    <location>
        <begin position="460"/>
        <end position="490"/>
    </location>
</feature>
<dbReference type="SMART" id="SM00028">
    <property type="entry name" value="TPR"/>
    <property type="match status" value="3"/>
</dbReference>
<dbReference type="Pfam" id="PF13424">
    <property type="entry name" value="TPR_12"/>
    <property type="match status" value="1"/>
</dbReference>
<dbReference type="EMBL" id="LCWV01000026">
    <property type="protein sequence ID" value="PWI66313.1"/>
    <property type="molecule type" value="Genomic_DNA"/>
</dbReference>
<organism evidence="3 4">
    <name type="scientific">Purpureocillium lilacinum</name>
    <name type="common">Paecilomyces lilacinus</name>
    <dbReference type="NCBI Taxonomy" id="33203"/>
    <lineage>
        <taxon>Eukaryota</taxon>
        <taxon>Fungi</taxon>
        <taxon>Dikarya</taxon>
        <taxon>Ascomycota</taxon>
        <taxon>Pezizomycotina</taxon>
        <taxon>Sordariomycetes</taxon>
        <taxon>Hypocreomycetidae</taxon>
        <taxon>Hypocreales</taxon>
        <taxon>Ophiocordycipitaceae</taxon>
        <taxon>Purpureocillium</taxon>
    </lineage>
</organism>
<name>A0A2U3DVN7_PURLI</name>